<dbReference type="Proteomes" id="UP000694407">
    <property type="component" value="Unplaced"/>
</dbReference>
<feature type="region of interest" description="Disordered" evidence="1">
    <location>
        <begin position="72"/>
        <end position="92"/>
    </location>
</feature>
<feature type="signal peptide" evidence="2">
    <location>
        <begin position="1"/>
        <end position="19"/>
    </location>
</feature>
<reference evidence="3" key="1">
    <citation type="submission" date="2025-08" db="UniProtKB">
        <authorList>
            <consortium name="Ensembl"/>
        </authorList>
    </citation>
    <scope>IDENTIFICATION</scope>
</reference>
<gene>
    <name evidence="3" type="primary">PRRG2</name>
</gene>
<keyword evidence="2" id="KW-0732">Signal</keyword>
<name>A0A8C6ERG9_MARMA</name>
<keyword evidence="4" id="KW-1185">Reference proteome</keyword>
<dbReference type="AlphaFoldDB" id="A0A8C6ERG9"/>
<evidence type="ECO:0000256" key="1">
    <source>
        <dbReference type="SAM" id="MobiDB-lite"/>
    </source>
</evidence>
<feature type="chain" id="PRO_5034785257" evidence="2">
    <location>
        <begin position="20"/>
        <end position="92"/>
    </location>
</feature>
<dbReference type="Ensembl" id="ENSMMMT00000011708.1">
    <property type="protein sequence ID" value="ENSMMMP00000010262.1"/>
    <property type="gene ID" value="ENSMMMG00000009090.1"/>
</dbReference>
<organism evidence="3 4">
    <name type="scientific">Marmota marmota marmota</name>
    <name type="common">Alpine marmot</name>
    <dbReference type="NCBI Taxonomy" id="9994"/>
    <lineage>
        <taxon>Eukaryota</taxon>
        <taxon>Metazoa</taxon>
        <taxon>Chordata</taxon>
        <taxon>Craniata</taxon>
        <taxon>Vertebrata</taxon>
        <taxon>Euteleostomi</taxon>
        <taxon>Mammalia</taxon>
        <taxon>Eutheria</taxon>
        <taxon>Euarchontoglires</taxon>
        <taxon>Glires</taxon>
        <taxon>Rodentia</taxon>
        <taxon>Sciuromorpha</taxon>
        <taxon>Sciuridae</taxon>
        <taxon>Xerinae</taxon>
        <taxon>Marmotini</taxon>
        <taxon>Marmota</taxon>
    </lineage>
</organism>
<accession>A0A8C6ERG9</accession>
<protein>
    <submittedName>
        <fullName evidence="3">Proline rich and Gla domain 2</fullName>
    </submittedName>
</protein>
<evidence type="ECO:0000313" key="4">
    <source>
        <dbReference type="Proteomes" id="UP000694407"/>
    </source>
</evidence>
<evidence type="ECO:0000313" key="3">
    <source>
        <dbReference type="Ensembl" id="ENSMMMP00000010262.1"/>
    </source>
</evidence>
<sequence length="92" mass="9844">MKGHPSLLLLCMGLTTCLDNSPSGKQDQRPLLGELHLQWQRRAGLISPLSPPTPLPAPPLLPPGLPTYEQALAASGVHDAPPPPYSSLRRPL</sequence>
<dbReference type="GeneTree" id="ENSGT00950000183084"/>
<evidence type="ECO:0000256" key="2">
    <source>
        <dbReference type="SAM" id="SignalP"/>
    </source>
</evidence>
<proteinExistence type="predicted"/>
<reference evidence="3" key="2">
    <citation type="submission" date="2025-09" db="UniProtKB">
        <authorList>
            <consortium name="Ensembl"/>
        </authorList>
    </citation>
    <scope>IDENTIFICATION</scope>
</reference>